<protein>
    <submittedName>
        <fullName evidence="2">Transposase</fullName>
    </submittedName>
</protein>
<dbReference type="InterPro" id="IPR002686">
    <property type="entry name" value="Transposase_17"/>
</dbReference>
<dbReference type="PANTHER" id="PTHR33360">
    <property type="entry name" value="TRANSPOSASE FOR INSERTION SEQUENCE ELEMENT IS200"/>
    <property type="match status" value="1"/>
</dbReference>
<dbReference type="RefSeq" id="WP_034675456.1">
    <property type="nucleotide sequence ID" value="NZ_FPAP01000001.1"/>
</dbReference>
<dbReference type="Pfam" id="PF01797">
    <property type="entry name" value="Y1_Tnp"/>
    <property type="match status" value="1"/>
</dbReference>
<dbReference type="EMBL" id="JPRP01000001">
    <property type="protein sequence ID" value="KFF00779.1"/>
    <property type="molecule type" value="Genomic_DNA"/>
</dbReference>
<dbReference type="Proteomes" id="UP000028713">
    <property type="component" value="Unassembled WGS sequence"/>
</dbReference>
<accession>A0A085Z8L5</accession>
<dbReference type="PANTHER" id="PTHR33360:SF2">
    <property type="entry name" value="TRANSPOSASE FOR INSERTION SEQUENCE ELEMENT IS200"/>
    <property type="match status" value="1"/>
</dbReference>
<name>A0A085Z8L5_9FLAO</name>
<dbReference type="AlphaFoldDB" id="A0A085Z8L5"/>
<dbReference type="GO" id="GO:0003677">
    <property type="term" value="F:DNA binding"/>
    <property type="evidence" value="ECO:0007669"/>
    <property type="project" value="InterPro"/>
</dbReference>
<dbReference type="OrthoDB" id="9797997at2"/>
<feature type="domain" description="Transposase IS200-like" evidence="1">
    <location>
        <begin position="6"/>
        <end position="119"/>
    </location>
</feature>
<evidence type="ECO:0000313" key="3">
    <source>
        <dbReference type="Proteomes" id="UP000028713"/>
    </source>
</evidence>
<dbReference type="SUPFAM" id="SSF143422">
    <property type="entry name" value="Transposase IS200-like"/>
    <property type="match status" value="1"/>
</dbReference>
<gene>
    <name evidence="2" type="ORF">IX39_09205</name>
</gene>
<dbReference type="GO" id="GO:0006313">
    <property type="term" value="P:DNA transposition"/>
    <property type="evidence" value="ECO:0007669"/>
    <property type="project" value="InterPro"/>
</dbReference>
<reference evidence="2 3" key="1">
    <citation type="submission" date="2014-07" db="EMBL/GenBank/DDBJ databases">
        <title>Genome of Chryseobacterium formosense LMG 24722.</title>
        <authorList>
            <person name="Pipes S.E."/>
            <person name="Stropko S.J."/>
            <person name="Newman J.D."/>
        </authorList>
    </citation>
    <scope>NUCLEOTIDE SEQUENCE [LARGE SCALE GENOMIC DNA]</scope>
    <source>
        <strain evidence="2 3">LMG 24722</strain>
    </source>
</reference>
<proteinExistence type="predicted"/>
<evidence type="ECO:0000259" key="1">
    <source>
        <dbReference type="SMART" id="SM01321"/>
    </source>
</evidence>
<dbReference type="SMART" id="SM01321">
    <property type="entry name" value="Y1_Tnp"/>
    <property type="match status" value="1"/>
</dbReference>
<sequence>MSQSLVRNYVHIIFSTKHRNDLIDESIEKELFAYISTICKNLNSPSIRIGGTDNHIHILLTLSPKYALMKVIQEIKAHSSRWIKTKGRKYEDFFWQDGYGAFSVSQKHIFTTINYIINQREHHKGENFETEFINILDKYKTDYDEKYLWD</sequence>
<dbReference type="InterPro" id="IPR036515">
    <property type="entry name" value="Transposase_17_sf"/>
</dbReference>
<dbReference type="NCBIfam" id="NF033573">
    <property type="entry name" value="transpos_IS200"/>
    <property type="match status" value="1"/>
</dbReference>
<dbReference type="GO" id="GO:0004803">
    <property type="term" value="F:transposase activity"/>
    <property type="evidence" value="ECO:0007669"/>
    <property type="project" value="InterPro"/>
</dbReference>
<dbReference type="Gene3D" id="3.30.70.1290">
    <property type="entry name" value="Transposase IS200-like"/>
    <property type="match status" value="1"/>
</dbReference>
<organism evidence="2 3">
    <name type="scientific">Chryseobacterium formosense</name>
    <dbReference type="NCBI Taxonomy" id="236814"/>
    <lineage>
        <taxon>Bacteria</taxon>
        <taxon>Pseudomonadati</taxon>
        <taxon>Bacteroidota</taxon>
        <taxon>Flavobacteriia</taxon>
        <taxon>Flavobacteriales</taxon>
        <taxon>Weeksellaceae</taxon>
        <taxon>Chryseobacterium group</taxon>
        <taxon>Chryseobacterium</taxon>
    </lineage>
</organism>
<keyword evidence="3" id="KW-1185">Reference proteome</keyword>
<dbReference type="eggNOG" id="COG1943">
    <property type="taxonomic scope" value="Bacteria"/>
</dbReference>
<dbReference type="STRING" id="236814.IX39_09205"/>
<evidence type="ECO:0000313" key="2">
    <source>
        <dbReference type="EMBL" id="KFF00779.1"/>
    </source>
</evidence>
<comment type="caution">
    <text evidence="2">The sequence shown here is derived from an EMBL/GenBank/DDBJ whole genome shotgun (WGS) entry which is preliminary data.</text>
</comment>